<proteinExistence type="inferred from homology"/>
<dbReference type="PROSITE" id="PS00242">
    <property type="entry name" value="INTEGRIN_ALPHA"/>
    <property type="match status" value="1"/>
</dbReference>
<dbReference type="Gene3D" id="3.40.50.410">
    <property type="entry name" value="von Willebrand factor, type A domain"/>
    <property type="match status" value="1"/>
</dbReference>
<protein>
    <submittedName>
        <fullName evidence="19 21">Integrin alpha-D</fullName>
    </submittedName>
</protein>
<dbReference type="SUPFAM" id="SSF69318">
    <property type="entry name" value="Integrin alpha N-terminal domain"/>
    <property type="match status" value="1"/>
</dbReference>
<evidence type="ECO:0000256" key="1">
    <source>
        <dbReference type="ARBA" id="ARBA00004479"/>
    </source>
</evidence>
<keyword evidence="12" id="KW-1015">Disulfide bond</keyword>
<feature type="repeat" description="FG-GAP" evidence="15">
    <location>
        <begin position="514"/>
        <end position="571"/>
    </location>
</feature>
<dbReference type="PROSITE" id="PS51470">
    <property type="entry name" value="FG_GAP"/>
    <property type="match status" value="3"/>
</dbReference>
<dbReference type="Pfam" id="PF00357">
    <property type="entry name" value="Integrin_alpha"/>
    <property type="match status" value="1"/>
</dbReference>
<dbReference type="Xenbase" id="XB-GENE-29085607">
    <property type="gene designation" value="itgax"/>
</dbReference>
<dbReference type="GO" id="GO:0046872">
    <property type="term" value="F:metal ion binding"/>
    <property type="evidence" value="ECO:0007669"/>
    <property type="project" value="UniProtKB-KW"/>
</dbReference>
<evidence type="ECO:0000256" key="7">
    <source>
        <dbReference type="ARBA" id="ARBA00022837"/>
    </source>
</evidence>
<reference evidence="21" key="3">
    <citation type="submission" date="2025-04" db="UniProtKB">
        <authorList>
            <consortium name="RefSeq"/>
        </authorList>
    </citation>
    <scope>IDENTIFICATION</scope>
    <source>
        <strain evidence="21">Nigerian</strain>
        <tissue evidence="21">Liver and blood</tissue>
    </source>
</reference>
<keyword evidence="3 16" id="KW-0812">Transmembrane</keyword>
<dbReference type="Ensembl" id="ENSXETT00000074773">
    <property type="protein sequence ID" value="ENSXETP00000067226"/>
    <property type="gene ID" value="ENSXETG00000029931"/>
</dbReference>
<evidence type="ECO:0000256" key="3">
    <source>
        <dbReference type="ARBA" id="ARBA00022692"/>
    </source>
</evidence>
<feature type="transmembrane region" description="Helical" evidence="16">
    <location>
        <begin position="1095"/>
        <end position="1118"/>
    </location>
</feature>
<keyword evidence="9 16" id="KW-1133">Transmembrane helix</keyword>
<dbReference type="InterPro" id="IPR032695">
    <property type="entry name" value="Integrin_dom_sf"/>
</dbReference>
<accession>A0A6I8QCR9</accession>
<evidence type="ECO:0000256" key="14">
    <source>
        <dbReference type="ARBA" id="ARBA00023180"/>
    </source>
</evidence>
<dbReference type="KEGG" id="xtr:101731775"/>
<dbReference type="GO" id="GO:0007155">
    <property type="term" value="P:cell adhesion"/>
    <property type="evidence" value="ECO:0007669"/>
    <property type="project" value="UniProtKB-KW"/>
</dbReference>
<feature type="repeat" description="FG-GAP" evidence="15">
    <location>
        <begin position="575"/>
        <end position="635"/>
    </location>
</feature>
<evidence type="ECO:0000256" key="9">
    <source>
        <dbReference type="ARBA" id="ARBA00022989"/>
    </source>
</evidence>
<evidence type="ECO:0000256" key="8">
    <source>
        <dbReference type="ARBA" id="ARBA00022889"/>
    </source>
</evidence>
<dbReference type="Gene3D" id="2.60.40.1460">
    <property type="entry name" value="Integrin domains. Chain A, domain 2"/>
    <property type="match status" value="1"/>
</dbReference>
<dbReference type="PROSITE" id="PS50234">
    <property type="entry name" value="VWFA"/>
    <property type="match status" value="1"/>
</dbReference>
<keyword evidence="20" id="KW-1185">Reference proteome</keyword>
<feature type="region of interest" description="Disordered" evidence="17">
    <location>
        <begin position="1132"/>
        <end position="1159"/>
    </location>
</feature>
<dbReference type="InterPro" id="IPR013519">
    <property type="entry name" value="Int_alpha_beta-p"/>
</dbReference>
<dbReference type="InterPro" id="IPR036465">
    <property type="entry name" value="vWFA_dom_sf"/>
</dbReference>
<dbReference type="Pfam" id="PF01839">
    <property type="entry name" value="FG-GAP"/>
    <property type="match status" value="1"/>
</dbReference>
<dbReference type="InterPro" id="IPR018184">
    <property type="entry name" value="Integrin_alpha_C_CS"/>
</dbReference>
<dbReference type="AlphaFoldDB" id="A0A6I8QCR9"/>
<keyword evidence="8 16" id="KW-0130">Cell adhesion</keyword>
<feature type="repeat" description="FG-GAP" evidence="15">
    <location>
        <begin position="440"/>
        <end position="501"/>
    </location>
</feature>
<dbReference type="SMART" id="SM00191">
    <property type="entry name" value="Int_alpha"/>
    <property type="match status" value="4"/>
</dbReference>
<dbReference type="Proteomes" id="UP000008143">
    <property type="component" value="Chromosome 9"/>
</dbReference>
<evidence type="ECO:0000259" key="18">
    <source>
        <dbReference type="PROSITE" id="PS50234"/>
    </source>
</evidence>
<dbReference type="InterPro" id="IPR000413">
    <property type="entry name" value="Integrin_alpha"/>
</dbReference>
<evidence type="ECO:0000256" key="13">
    <source>
        <dbReference type="ARBA" id="ARBA00023170"/>
    </source>
</evidence>
<dbReference type="Gene3D" id="2.130.10.130">
    <property type="entry name" value="Integrin alpha, N-terminal"/>
    <property type="match status" value="1"/>
</dbReference>
<name>A0A6I8QCR9_XENTR</name>
<evidence type="ECO:0000256" key="16">
    <source>
        <dbReference type="RuleBase" id="RU003762"/>
    </source>
</evidence>
<evidence type="ECO:0000256" key="5">
    <source>
        <dbReference type="ARBA" id="ARBA00022729"/>
    </source>
</evidence>
<evidence type="ECO:0000313" key="20">
    <source>
        <dbReference type="Proteomes" id="UP000008143"/>
    </source>
</evidence>
<dbReference type="Pfam" id="PF08441">
    <property type="entry name" value="Integrin_A_Ig_1"/>
    <property type="match status" value="1"/>
</dbReference>
<dbReference type="PRINTS" id="PR01185">
    <property type="entry name" value="INTEGRINA"/>
</dbReference>
<dbReference type="PANTHER" id="PTHR23220:SF118">
    <property type="entry name" value="INTEGRIN ALPHA-X"/>
    <property type="match status" value="1"/>
</dbReference>
<feature type="compositionally biased region" description="Polar residues" evidence="17">
    <location>
        <begin position="1135"/>
        <end position="1152"/>
    </location>
</feature>
<keyword evidence="10 16" id="KW-0401">Integrin</keyword>
<feature type="chain" id="PRO_5044517720" evidence="16">
    <location>
        <begin position="20"/>
        <end position="1159"/>
    </location>
</feature>
<sequence length="1159" mass="125952">MAPSVLGLLLILELSTVGGFFVDTDNPIIFQNTANSFGYQVVQLNQGVIVSAPLHQDGTNKTGVLYRCNPATTACQPISINGSPEDFNTSLGLSLAVDEKNSQLLACGPTLKRTCGQNVYVNGHCYQLNTEMQVQETLPPSLPECNVRSLDIVFLVDGSGSIKTWEFRIMLTFVSRVIAQFNESDALFALMQYSTIFETHFDFTDFSETRDKTTLTNNVRQQRGQTFTATAIKKVLEELFTPESGSRPGSQKILIVITDGRKNDNIEYDGPIAEAERQGVLRFAIGVGNAFTTSNALEELSSIASKPTADHVFQVSDFSALSQFQKQLQDKIFAIEGTQVQTGSAFQLEMSQDGFSSFITSDGSMLGMVGAYDWSGGVSIFKNGKESIWINGTQEKGDMKAAYLGYAMQPLTKNVIAVGAPRYQHTGSVHIYMKSSSNWNQKFAIVGEQIGSYFGSVLSGGSINSDPAKLLLLVGAPTYYAPASPGGRVYLCPIDSKVLKKVESLALASLVCPTTLQGDPTQYLGHFGSTISILPDLTGDQMNDLAIGAPFEDQNRGAVYIFPGQRGGFRDSYLQRITSNQVSRGLMFFGRSLSGNLDMTKDGLPDLTIGGEGRVLILRSRPVLGVSVAMRFTPGNIRLAFFECPNPTEKGAAATITVCLTTRKRSTGDNGEVSAQLTYTLLLDARRSTSRAIFDGTGRSKSQTVQLREGTMCENHSFKLPECVEDSLTPVRVALNFTLSGVPVLSEDSPTNVSNQISFQKNCGSDDICQDDLRITTGFGDLRNLVVGVATEVNVTVSVQNHGEESYYSRAAISHPSGLSYRRVVVVQSNRRTSVVCSVLNGEMVTCGINNPLLRPNTSVIFIVSFHVPSNVDLGSAMMVSANVTSDNDGVPNDQMRSSAQLKVLYGVYVTVSSVEESTKYTNFSSDSAANDIRDVQHIYRVLNLGQRPLPLSVIFMVPVKLKEIPVWEKTNITFSGAELANGTIECTNIVLAPKTENAEERLKSRAVLDCEVMTCVQYVCNISSLDIMESVQFMISGQVTKEWTTLTAQQKVSLQSSAELVFDSEKYQHILEQNQPFIMTQIQTVLEVNTEYNYLPVIAGSSVGGLVLLALITAGLYKAGFFKRQYKDMMETPDGTTEGQNGPAGDSQNPNEGGGSGE</sequence>
<dbReference type="AGR" id="Xenbase:XB-GENE-29085607"/>
<keyword evidence="5 16" id="KW-0732">Signal</keyword>
<dbReference type="InterPro" id="IPR013517">
    <property type="entry name" value="FG-GAP"/>
</dbReference>
<gene>
    <name evidence="22" type="primary">itgax</name>
    <name evidence="19 21" type="synonym">LOC101731775</name>
</gene>
<keyword evidence="11 16" id="KW-0472">Membrane</keyword>
<evidence type="ECO:0000313" key="22">
    <source>
        <dbReference type="Xenbase" id="XB-GENE-29085607"/>
    </source>
</evidence>
<dbReference type="GO" id="GO:0007229">
    <property type="term" value="P:integrin-mediated signaling pathway"/>
    <property type="evidence" value="ECO:0007669"/>
    <property type="project" value="UniProtKB-KW"/>
</dbReference>
<dbReference type="Gene3D" id="2.60.40.1530">
    <property type="entry name" value="ntegrin, alpha v. Chain A, domain 4"/>
    <property type="match status" value="1"/>
</dbReference>
<dbReference type="PRINTS" id="PR00453">
    <property type="entry name" value="VWFADOMAIN"/>
</dbReference>
<dbReference type="Pfam" id="PF00092">
    <property type="entry name" value="VWA"/>
    <property type="match status" value="1"/>
</dbReference>
<comment type="similarity">
    <text evidence="2 16">Belongs to the integrin alpha chain family.</text>
</comment>
<feature type="signal peptide" evidence="16">
    <location>
        <begin position="1"/>
        <end position="19"/>
    </location>
</feature>
<evidence type="ECO:0000256" key="10">
    <source>
        <dbReference type="ARBA" id="ARBA00023037"/>
    </source>
</evidence>
<keyword evidence="13 16" id="KW-0675">Receptor</keyword>
<dbReference type="InterPro" id="IPR048633">
    <property type="entry name" value="ITGAX-like_Ig_3"/>
</dbReference>
<keyword evidence="7" id="KW-0106">Calcium</keyword>
<reference evidence="19" key="2">
    <citation type="submission" date="2020-05" db="UniProtKB">
        <authorList>
            <consortium name="Ensembl"/>
        </authorList>
    </citation>
    <scope>IDENTIFICATION</scope>
</reference>
<dbReference type="InterPro" id="IPR002035">
    <property type="entry name" value="VWF_A"/>
</dbReference>
<dbReference type="SUPFAM" id="SSF69179">
    <property type="entry name" value="Integrin domains"/>
    <property type="match status" value="3"/>
</dbReference>
<feature type="domain" description="VWFA" evidence="18">
    <location>
        <begin position="151"/>
        <end position="328"/>
    </location>
</feature>
<keyword evidence="4" id="KW-0479">Metal-binding</keyword>
<dbReference type="Gene3D" id="1.20.5.930">
    <property type="entry name" value="Bicelle-embedded integrin alpha(iib) transmembrane segment"/>
    <property type="match status" value="1"/>
</dbReference>
<evidence type="ECO:0000256" key="12">
    <source>
        <dbReference type="ARBA" id="ARBA00023157"/>
    </source>
</evidence>
<dbReference type="OrthoDB" id="5317514at2759"/>
<evidence type="ECO:0000256" key="15">
    <source>
        <dbReference type="PROSITE-ProRule" id="PRU00803"/>
    </source>
</evidence>
<evidence type="ECO:0000256" key="11">
    <source>
        <dbReference type="ARBA" id="ARBA00023136"/>
    </source>
</evidence>
<dbReference type="InterPro" id="IPR028994">
    <property type="entry name" value="Integrin_alpha_N"/>
</dbReference>
<dbReference type="FunFam" id="3.40.50.410:FF:000012">
    <property type="entry name" value="Integrin, alpha 10"/>
    <property type="match status" value="1"/>
</dbReference>
<evidence type="ECO:0000256" key="6">
    <source>
        <dbReference type="ARBA" id="ARBA00022737"/>
    </source>
</evidence>
<dbReference type="SUPFAM" id="SSF53300">
    <property type="entry name" value="vWA-like"/>
    <property type="match status" value="1"/>
</dbReference>
<evidence type="ECO:0000256" key="4">
    <source>
        <dbReference type="ARBA" id="ARBA00022723"/>
    </source>
</evidence>
<dbReference type="OMA" id="EITGDRW"/>
<keyword evidence="14" id="KW-0325">Glycoprotein</keyword>
<dbReference type="Pfam" id="PF21520">
    <property type="entry name" value="ITGAX-like_Ig_3"/>
    <property type="match status" value="1"/>
</dbReference>
<keyword evidence="6" id="KW-0677">Repeat</keyword>
<dbReference type="GO" id="GO:0008305">
    <property type="term" value="C:integrin complex"/>
    <property type="evidence" value="ECO:0007669"/>
    <property type="project" value="InterPro"/>
</dbReference>
<evidence type="ECO:0000313" key="19">
    <source>
        <dbReference type="Ensembl" id="ENSXETP00000067226"/>
    </source>
</evidence>
<evidence type="ECO:0000256" key="17">
    <source>
        <dbReference type="SAM" id="MobiDB-lite"/>
    </source>
</evidence>
<dbReference type="SMART" id="SM00327">
    <property type="entry name" value="VWA"/>
    <property type="match status" value="1"/>
</dbReference>
<organism evidence="19">
    <name type="scientific">Xenopus tropicalis</name>
    <name type="common">Western clawed frog</name>
    <name type="synonym">Silurana tropicalis</name>
    <dbReference type="NCBI Taxonomy" id="8364"/>
    <lineage>
        <taxon>Eukaryota</taxon>
        <taxon>Metazoa</taxon>
        <taxon>Chordata</taxon>
        <taxon>Craniata</taxon>
        <taxon>Vertebrata</taxon>
        <taxon>Euteleostomi</taxon>
        <taxon>Amphibia</taxon>
        <taxon>Batrachia</taxon>
        <taxon>Anura</taxon>
        <taxon>Pipoidea</taxon>
        <taxon>Pipidae</taxon>
        <taxon>Xenopodinae</taxon>
        <taxon>Xenopus</taxon>
        <taxon>Silurana</taxon>
    </lineage>
</organism>
<dbReference type="InterPro" id="IPR048285">
    <property type="entry name" value="Integrin_alpha_Ig-like_2"/>
</dbReference>
<evidence type="ECO:0000256" key="2">
    <source>
        <dbReference type="ARBA" id="ARBA00008054"/>
    </source>
</evidence>
<evidence type="ECO:0000313" key="21">
    <source>
        <dbReference type="RefSeq" id="XP_004918207.2"/>
    </source>
</evidence>
<reference evidence="19" key="1">
    <citation type="journal article" date="2010" name="Science">
        <title>The genome of the Western clawed frog Xenopus tropicalis.</title>
        <authorList>
            <person name="Hellsten U."/>
            <person name="Harland R.M."/>
            <person name="Gilchrist M.J."/>
            <person name="Hendrix D."/>
            <person name="Jurka J."/>
            <person name="Kapitonov V."/>
            <person name="Ovcharenko I."/>
            <person name="Putnam N.H."/>
            <person name="Shu S."/>
            <person name="Taher L."/>
            <person name="Blitz I.L."/>
            <person name="Blumberg B."/>
            <person name="Dichmann D.S."/>
            <person name="Dubchak I."/>
            <person name="Amaya E."/>
            <person name="Detter J.C."/>
            <person name="Fletcher R."/>
            <person name="Gerhard D.S."/>
            <person name="Goodstein D."/>
            <person name="Graves T."/>
            <person name="Grigoriev I.V."/>
            <person name="Grimwood J."/>
            <person name="Kawashima T."/>
            <person name="Lindquist E."/>
            <person name="Lucas S.M."/>
            <person name="Mead P.E."/>
            <person name="Mitros T."/>
            <person name="Ogino H."/>
            <person name="Ohta Y."/>
            <person name="Poliakov A.V."/>
            <person name="Pollet N."/>
            <person name="Robert J."/>
            <person name="Salamov A."/>
            <person name="Sater A.K."/>
            <person name="Schmutz J."/>
            <person name="Terry A."/>
            <person name="Vize P.D."/>
            <person name="Warren W.C."/>
            <person name="Wells D."/>
            <person name="Wills A."/>
            <person name="Wilson R.K."/>
            <person name="Zimmerman L.B."/>
            <person name="Zorn A.M."/>
            <person name="Grainger R."/>
            <person name="Grammer T."/>
            <person name="Khokha M.K."/>
            <person name="Richardson P.M."/>
            <person name="Rokhsar D.S."/>
        </authorList>
    </citation>
    <scope>NUCLEOTIDE SEQUENCE [LARGE SCALE GENOMIC DNA]</scope>
    <source>
        <strain evidence="19">Nigerian</strain>
    </source>
</reference>
<dbReference type="Gene3D" id="2.60.40.1510">
    <property type="entry name" value="ntegrin, alpha v. Chain A, domain 3"/>
    <property type="match status" value="1"/>
</dbReference>
<comment type="subcellular location">
    <subcellularLocation>
        <location evidence="1 16">Membrane</location>
        <topology evidence="1 16">Single-pass type I membrane protein</topology>
    </subcellularLocation>
</comment>
<dbReference type="PANTHER" id="PTHR23220">
    <property type="entry name" value="INTEGRIN ALPHA"/>
    <property type="match status" value="1"/>
</dbReference>
<dbReference type="RefSeq" id="XP_004918207.2">
    <property type="nucleotide sequence ID" value="XM_004918150.4"/>
</dbReference>
<dbReference type="InterPro" id="IPR013649">
    <property type="entry name" value="Integrin_alpha_Ig-like_1"/>
</dbReference>
<dbReference type="Pfam" id="PF20805">
    <property type="entry name" value="Integrin_A_Ig_2"/>
    <property type="match status" value="1"/>
</dbReference>
<dbReference type="GeneTree" id="ENSGT00940000154838"/>